<organism evidence="4 5">
    <name type="scientific">Qiania dongpingensis</name>
    <dbReference type="NCBI Taxonomy" id="2763669"/>
    <lineage>
        <taxon>Bacteria</taxon>
        <taxon>Bacillati</taxon>
        <taxon>Bacillota</taxon>
        <taxon>Clostridia</taxon>
        <taxon>Lachnospirales</taxon>
        <taxon>Lachnospiraceae</taxon>
        <taxon>Qiania</taxon>
    </lineage>
</organism>
<evidence type="ECO:0000313" key="5">
    <source>
        <dbReference type="Proteomes" id="UP000515823"/>
    </source>
</evidence>
<dbReference type="InterPro" id="IPR048574">
    <property type="entry name" value="RUBY_RBDX"/>
</dbReference>
<keyword evidence="5" id="KW-1185">Reference proteome</keyword>
<evidence type="ECO:0000256" key="1">
    <source>
        <dbReference type="ARBA" id="ARBA00001965"/>
    </source>
</evidence>
<name>A0A7G9G2H4_9FIRM</name>
<dbReference type="Proteomes" id="UP000515823">
    <property type="component" value="Chromosome"/>
</dbReference>
<dbReference type="AlphaFoldDB" id="A0A7G9G2H4"/>
<proteinExistence type="predicted"/>
<dbReference type="InterPro" id="IPR002563">
    <property type="entry name" value="Flavin_Rdtase-like_dom"/>
</dbReference>
<dbReference type="KEGG" id="qdo:H9Q78_11195"/>
<evidence type="ECO:0000313" key="4">
    <source>
        <dbReference type="EMBL" id="QNM05006.1"/>
    </source>
</evidence>
<dbReference type="CDD" id="cd00350">
    <property type="entry name" value="rubredoxin_like"/>
    <property type="match status" value="1"/>
</dbReference>
<dbReference type="SUPFAM" id="SSF50475">
    <property type="entry name" value="FMN-binding split barrel"/>
    <property type="match status" value="1"/>
</dbReference>
<keyword evidence="2" id="KW-0560">Oxidoreductase</keyword>
<evidence type="ECO:0000259" key="3">
    <source>
        <dbReference type="PROSITE" id="PS50903"/>
    </source>
</evidence>
<comment type="cofactor">
    <cofactor evidence="1">
        <name>Fe(3+)</name>
        <dbReference type="ChEBI" id="CHEBI:29034"/>
    </cofactor>
</comment>
<dbReference type="SUPFAM" id="SSF57802">
    <property type="entry name" value="Rubredoxin-like"/>
    <property type="match status" value="1"/>
</dbReference>
<dbReference type="RefSeq" id="WP_249301765.1">
    <property type="nucleotide sequence ID" value="NZ_CP060634.1"/>
</dbReference>
<dbReference type="SMART" id="SM00903">
    <property type="entry name" value="Flavin_Reduct"/>
    <property type="match status" value="1"/>
</dbReference>
<dbReference type="PROSITE" id="PS50903">
    <property type="entry name" value="RUBREDOXIN_LIKE"/>
    <property type="match status" value="1"/>
</dbReference>
<dbReference type="PANTHER" id="PTHR30466:SF1">
    <property type="entry name" value="FMN REDUCTASE (NADH) RUTF"/>
    <property type="match status" value="1"/>
</dbReference>
<feature type="domain" description="Rubredoxin-like" evidence="3">
    <location>
        <begin position="164"/>
        <end position="200"/>
    </location>
</feature>
<dbReference type="EMBL" id="CP060634">
    <property type="protein sequence ID" value="QNM05006.1"/>
    <property type="molecule type" value="Genomic_DNA"/>
</dbReference>
<dbReference type="InterPro" id="IPR024934">
    <property type="entry name" value="Rubredoxin-like_dom"/>
</dbReference>
<dbReference type="GO" id="GO:0042602">
    <property type="term" value="F:riboflavin reductase (NADPH) activity"/>
    <property type="evidence" value="ECO:0007669"/>
    <property type="project" value="TreeGrafter"/>
</dbReference>
<dbReference type="GO" id="GO:0010181">
    <property type="term" value="F:FMN binding"/>
    <property type="evidence" value="ECO:0007669"/>
    <property type="project" value="InterPro"/>
</dbReference>
<gene>
    <name evidence="4" type="ORF">H9Q78_11195</name>
</gene>
<dbReference type="Gene3D" id="2.30.110.10">
    <property type="entry name" value="Electron Transport, Fmn-binding Protein, Chain A"/>
    <property type="match status" value="1"/>
</dbReference>
<evidence type="ECO:0000256" key="2">
    <source>
        <dbReference type="ARBA" id="ARBA00023002"/>
    </source>
</evidence>
<dbReference type="Gene3D" id="2.20.28.10">
    <property type="match status" value="1"/>
</dbReference>
<dbReference type="Pfam" id="PF01613">
    <property type="entry name" value="Flavin_Reduct"/>
    <property type="match status" value="1"/>
</dbReference>
<dbReference type="GO" id="GO:0005506">
    <property type="term" value="F:iron ion binding"/>
    <property type="evidence" value="ECO:0007669"/>
    <property type="project" value="InterPro"/>
</dbReference>
<accession>A0A7G9G2H4</accession>
<dbReference type="InterPro" id="IPR012349">
    <property type="entry name" value="Split_barrel_FMN-bd"/>
</dbReference>
<sequence length="201" mass="22569">MNHKAMYKISYGLYVLTAREGEKDNGCIINTAVQVTTSPNRVSITVNKQNKTHDMIMATGLFNVSSLTEEVPFSVIKHFGFQSGRDTEKLEEWEGAMRTENGLYAIAKYTNAYISAKVMDSIDLGTHTMFLADVTDAQVFSEVPSLTYGFYQSNIKPKPEKTKKTGYRCRICGYVYEGEPLPEDFVCPICKHGAADFEKIE</sequence>
<dbReference type="Pfam" id="PF21349">
    <property type="entry name" value="RUBY_RBDX"/>
    <property type="match status" value="1"/>
</dbReference>
<protein>
    <submittedName>
        <fullName evidence="4">Flavin reductase</fullName>
    </submittedName>
</protein>
<dbReference type="PANTHER" id="PTHR30466">
    <property type="entry name" value="FLAVIN REDUCTASE"/>
    <property type="match status" value="1"/>
</dbReference>
<dbReference type="InterPro" id="IPR050268">
    <property type="entry name" value="NADH-dep_flavin_reductase"/>
</dbReference>
<reference evidence="4 5" key="1">
    <citation type="submission" date="2020-08" db="EMBL/GenBank/DDBJ databases">
        <authorList>
            <person name="Liu C."/>
            <person name="Sun Q."/>
        </authorList>
    </citation>
    <scope>NUCLEOTIDE SEQUENCE [LARGE SCALE GENOMIC DNA]</scope>
    <source>
        <strain evidence="4 5">NSJ-38</strain>
    </source>
</reference>